<evidence type="ECO:0000313" key="1">
    <source>
        <dbReference type="EMBL" id="KAI8426793.1"/>
    </source>
</evidence>
<comment type="caution">
    <text evidence="1">The sequence shown here is derived from an EMBL/GenBank/DDBJ whole genome shotgun (WGS) entry which is preliminary data.</text>
</comment>
<name>A0ACC0JRP3_CHOFU</name>
<keyword evidence="2" id="KW-1185">Reference proteome</keyword>
<reference evidence="1 2" key="1">
    <citation type="journal article" date="2022" name="Genome Biol. Evol.">
        <title>The Spruce Budworm Genome: Reconstructing the Evolutionary History of Antifreeze Proteins.</title>
        <authorList>
            <person name="Beliveau C."/>
            <person name="Gagne P."/>
            <person name="Picq S."/>
            <person name="Vernygora O."/>
            <person name="Keeling C.I."/>
            <person name="Pinkney K."/>
            <person name="Doucet D."/>
            <person name="Wen F."/>
            <person name="Johnston J.S."/>
            <person name="Maaroufi H."/>
            <person name="Boyle B."/>
            <person name="Laroche J."/>
            <person name="Dewar K."/>
            <person name="Juretic N."/>
            <person name="Blackburn G."/>
            <person name="Nisole A."/>
            <person name="Brunet B."/>
            <person name="Brandao M."/>
            <person name="Lumley L."/>
            <person name="Duan J."/>
            <person name="Quan G."/>
            <person name="Lucarotti C.J."/>
            <person name="Roe A.D."/>
            <person name="Sperling F.A.H."/>
            <person name="Levesque R.C."/>
            <person name="Cusson M."/>
        </authorList>
    </citation>
    <scope>NUCLEOTIDE SEQUENCE [LARGE SCALE GENOMIC DNA]</scope>
    <source>
        <strain evidence="1">Glfc:IPQL:Cfum</strain>
    </source>
</reference>
<evidence type="ECO:0000313" key="2">
    <source>
        <dbReference type="Proteomes" id="UP001064048"/>
    </source>
</evidence>
<organism evidence="1 2">
    <name type="scientific">Choristoneura fumiferana</name>
    <name type="common">Spruce budworm moth</name>
    <name type="synonym">Archips fumiferana</name>
    <dbReference type="NCBI Taxonomy" id="7141"/>
    <lineage>
        <taxon>Eukaryota</taxon>
        <taxon>Metazoa</taxon>
        <taxon>Ecdysozoa</taxon>
        <taxon>Arthropoda</taxon>
        <taxon>Hexapoda</taxon>
        <taxon>Insecta</taxon>
        <taxon>Pterygota</taxon>
        <taxon>Neoptera</taxon>
        <taxon>Endopterygota</taxon>
        <taxon>Lepidoptera</taxon>
        <taxon>Glossata</taxon>
        <taxon>Ditrysia</taxon>
        <taxon>Tortricoidea</taxon>
        <taxon>Tortricidae</taxon>
        <taxon>Tortricinae</taxon>
        <taxon>Choristoneura</taxon>
    </lineage>
</organism>
<dbReference type="EMBL" id="CM046126">
    <property type="protein sequence ID" value="KAI8426793.1"/>
    <property type="molecule type" value="Genomic_DNA"/>
</dbReference>
<gene>
    <name evidence="1" type="ORF">MSG28_014476</name>
</gene>
<proteinExistence type="predicted"/>
<accession>A0ACC0JRP3</accession>
<dbReference type="Proteomes" id="UP001064048">
    <property type="component" value="Chromosome 26"/>
</dbReference>
<sequence>MVRGTGRGGRGMPGRGGMGRPPFNRPRVLLLRPPFDLVMAETRVPEMQTRSGRYCSHTANHSSAGERYGGGRYAPPFVLGLRWPCVCVRRSLVVTRQLTLGTGEHASEQSDSDNNTDPPPQPLNLSSTLGTGEHASEQSDSDNNTDPPPQFQNFSRNLSPSTPSSTPSLQIELDHDSNEEVVRGKRINYSLRGSYESRCYAAATKRNTGSLVATMSKVLTKNEELGTYTQKYEKRQAEKAKRKSSQDKKSKRRKRIAGPDEHYGDIEKEPDMEVEHYEKRKQALLADFSKSKIELENIQKDTVGQATNPEWIKQRKIRLTASVFGQICKRRAATSCKNIIKTLLYSNFKGSDATRYGNENEPIALKETEAALGVQVSPCGLYILEEHQYLGASPDGVIDEETIVEIKCPASAANMTPTEAILKKKITFCVLDESDPQKIKLKQNHNYFYQPNITNLCALLLQALLKRHTELCPTPAEQSAVLSLVTKLQTVLDNLVVAPGDFAACQLEEVRQVGSYKKGTMMAGKNIADIVVIMKTLPTKEAVEGLSNKVTEELNKLMAAEGVAGVACACHERGFTVQGSAAAVRVLVTTLHHNLRKLEPEVHLEYKVISSHLAAIRHSRWFEENAHHSSIKVLIRLLRDMCARHSGLEPLTPWMIDLLAHHCIMNNPQRQALPIAAAFRRALSLVAGGLFLPGCAGLADPCEAAHARAHTALDLAAQDNAAATAQTLLRVVARGGHRYVLGLQAFEGGKDISGEITVWDGVVVSPLAPAYSDAPEPMDTDDKDDDGQDGVAA</sequence>
<protein>
    <submittedName>
        <fullName evidence="1">Uncharacterized protein</fullName>
    </submittedName>
</protein>